<dbReference type="InterPro" id="IPR020845">
    <property type="entry name" value="AMP-binding_CS"/>
</dbReference>
<name>A0A1T4YU55_9ACTN</name>
<feature type="domain" description="AMP-dependent synthetase/ligase" evidence="1">
    <location>
        <begin position="44"/>
        <end position="410"/>
    </location>
</feature>
<organism evidence="3 4">
    <name type="scientific">Aeromicrobium choanae</name>
    <dbReference type="NCBI Taxonomy" id="1736691"/>
    <lineage>
        <taxon>Bacteria</taxon>
        <taxon>Bacillati</taxon>
        <taxon>Actinomycetota</taxon>
        <taxon>Actinomycetes</taxon>
        <taxon>Propionibacteriales</taxon>
        <taxon>Nocardioidaceae</taxon>
        <taxon>Aeromicrobium</taxon>
    </lineage>
</organism>
<accession>A0A1T4YU55</accession>
<dbReference type="InterPro" id="IPR025110">
    <property type="entry name" value="AMP-bd_C"/>
</dbReference>
<dbReference type="InterPro" id="IPR045851">
    <property type="entry name" value="AMP-bd_C_sf"/>
</dbReference>
<dbReference type="PROSITE" id="PS00455">
    <property type="entry name" value="AMP_BINDING"/>
    <property type="match status" value="1"/>
</dbReference>
<dbReference type="Gene3D" id="3.40.50.12780">
    <property type="entry name" value="N-terminal domain of ligase-like"/>
    <property type="match status" value="1"/>
</dbReference>
<dbReference type="InterPro" id="IPR050237">
    <property type="entry name" value="ATP-dep_AMP-bd_enzyme"/>
</dbReference>
<feature type="domain" description="AMP-binding enzyme C-terminal" evidence="2">
    <location>
        <begin position="461"/>
        <end position="534"/>
    </location>
</feature>
<dbReference type="RefSeq" id="WP_078699058.1">
    <property type="nucleotide sequence ID" value="NZ_LT796768.1"/>
</dbReference>
<dbReference type="SUPFAM" id="SSF56801">
    <property type="entry name" value="Acetyl-CoA synthetase-like"/>
    <property type="match status" value="1"/>
</dbReference>
<dbReference type="PANTHER" id="PTHR43767">
    <property type="entry name" value="LONG-CHAIN-FATTY-ACID--COA LIGASE"/>
    <property type="match status" value="1"/>
</dbReference>
<dbReference type="OrthoDB" id="9803968at2"/>
<dbReference type="InterPro" id="IPR042099">
    <property type="entry name" value="ANL_N_sf"/>
</dbReference>
<dbReference type="EMBL" id="LT796768">
    <property type="protein sequence ID" value="SKB05387.1"/>
    <property type="molecule type" value="Genomic_DNA"/>
</dbReference>
<dbReference type="STRING" id="1736691.SAMN06295964_0921"/>
<proteinExistence type="predicted"/>
<evidence type="ECO:0000259" key="2">
    <source>
        <dbReference type="Pfam" id="PF13193"/>
    </source>
</evidence>
<reference evidence="4" key="1">
    <citation type="submission" date="2017-02" db="EMBL/GenBank/DDBJ databases">
        <authorList>
            <person name="Varghese N."/>
            <person name="Submissions S."/>
        </authorList>
    </citation>
    <scope>NUCLEOTIDE SEQUENCE [LARGE SCALE GENOMIC DNA]</scope>
    <source>
        <strain evidence="4">9H-4</strain>
    </source>
</reference>
<keyword evidence="4" id="KW-1185">Reference proteome</keyword>
<evidence type="ECO:0000259" key="1">
    <source>
        <dbReference type="Pfam" id="PF00501"/>
    </source>
</evidence>
<dbReference type="Pfam" id="PF00501">
    <property type="entry name" value="AMP-binding"/>
    <property type="match status" value="1"/>
</dbReference>
<dbReference type="Pfam" id="PF13193">
    <property type="entry name" value="AMP-binding_C"/>
    <property type="match status" value="1"/>
</dbReference>
<dbReference type="Gene3D" id="3.30.300.30">
    <property type="match status" value="1"/>
</dbReference>
<sequence length="553" mass="59611">MTTPQTLDSYLAEVRRLQDALRPAGIPNEVTYPAGEITIPAHVSHWAAERPDHLALALGDTRYTYAELDDAHRRVATWMSEHGVGRGDRVAVYLGNSTEFVIAFLALLRLGAVHVPVNPMFQPAELAYELLDSEPVLVVTNTALSATLEACADRVPAIPVLLTDGTGELGWESAVSAAPYAGDDGDLESLAALNYTGGTTGMPKGCQHSQRHMLYTVASAAAATAMPSDGSYVSLCYLPIFWIAGEDLGILIPLVLGGSSILMARWSAAEVVDTVEREHVTLMTGTVENYLELMDTQDLASRDLSSLLDPQAVSFVRKMTPEVRHRWAELVPGSVLRESAYGMTETHTIDAVPYGFAENDQDLLAEPVFCGIPVPGTDIAIVELGTQNPVPLGEVGEIIVRSPSVTDGYWRNEEATREQLVDGWIHTGDNGRIDEQGFLHYLGRRKEMIKVRGMSVFPADVEMLLAQHPAVDSVAVVPTDDPDTGQRPVAFVVPKAGSDVTAEELVTWSRANMATYKVPLVSVLGSLPMTATGKVRKNELADDAAALNSKVSS</sequence>
<protein>
    <submittedName>
        <fullName evidence="3">Fatty-acyl-CoA synthase/long-chain acyl-CoA synthetase</fullName>
    </submittedName>
</protein>
<dbReference type="GO" id="GO:0016878">
    <property type="term" value="F:acid-thiol ligase activity"/>
    <property type="evidence" value="ECO:0007669"/>
    <property type="project" value="UniProtKB-ARBA"/>
</dbReference>
<dbReference type="PANTHER" id="PTHR43767:SF1">
    <property type="entry name" value="NONRIBOSOMAL PEPTIDE SYNTHASE PES1 (EUROFUNG)-RELATED"/>
    <property type="match status" value="1"/>
</dbReference>
<dbReference type="Proteomes" id="UP000191040">
    <property type="component" value="Chromosome I"/>
</dbReference>
<dbReference type="InterPro" id="IPR000873">
    <property type="entry name" value="AMP-dep_synth/lig_dom"/>
</dbReference>
<gene>
    <name evidence="3" type="ORF">SAMN06295964_0921</name>
</gene>
<evidence type="ECO:0000313" key="3">
    <source>
        <dbReference type="EMBL" id="SKB05387.1"/>
    </source>
</evidence>
<dbReference type="AlphaFoldDB" id="A0A1T4YU55"/>
<evidence type="ECO:0000313" key="4">
    <source>
        <dbReference type="Proteomes" id="UP000191040"/>
    </source>
</evidence>